<dbReference type="Gene3D" id="1.10.10.10">
    <property type="entry name" value="Winged helix-like DNA-binding domain superfamily/Winged helix DNA-binding domain"/>
    <property type="match status" value="1"/>
</dbReference>
<name>A0ABV1UJJ8_9ACTN</name>
<protein>
    <submittedName>
        <fullName evidence="8">RNA polymerase sigma factor</fullName>
    </submittedName>
</protein>
<feature type="domain" description="RNA polymerase sigma factor 70 region 4 type 2" evidence="7">
    <location>
        <begin position="132"/>
        <end position="183"/>
    </location>
</feature>
<accession>A0ABV1UJJ8</accession>
<dbReference type="RefSeq" id="WP_352065864.1">
    <property type="nucleotide sequence ID" value="NZ_JBEPAZ010000074.1"/>
</dbReference>
<keyword evidence="5" id="KW-0804">Transcription</keyword>
<feature type="domain" description="RNA polymerase sigma-70 region 2" evidence="6">
    <location>
        <begin position="34"/>
        <end position="100"/>
    </location>
</feature>
<dbReference type="InterPro" id="IPR013249">
    <property type="entry name" value="RNA_pol_sigma70_r4_t2"/>
</dbReference>
<keyword evidence="3" id="KW-0731">Sigma factor</keyword>
<evidence type="ECO:0000313" key="8">
    <source>
        <dbReference type="EMBL" id="MER6433902.1"/>
    </source>
</evidence>
<dbReference type="PANTHER" id="PTHR43133:SF8">
    <property type="entry name" value="RNA POLYMERASE SIGMA FACTOR HI_1459-RELATED"/>
    <property type="match status" value="1"/>
</dbReference>
<organism evidence="8 9">
    <name type="scientific">Streptomyces sp. 900105245</name>
    <dbReference type="NCBI Taxonomy" id="3154379"/>
    <lineage>
        <taxon>Bacteria</taxon>
        <taxon>Bacillati</taxon>
        <taxon>Actinomycetota</taxon>
        <taxon>Actinomycetes</taxon>
        <taxon>Kitasatosporales</taxon>
        <taxon>Streptomycetaceae</taxon>
        <taxon>Streptomyces</taxon>
    </lineage>
</organism>
<evidence type="ECO:0000259" key="7">
    <source>
        <dbReference type="Pfam" id="PF08281"/>
    </source>
</evidence>
<dbReference type="CDD" id="cd06171">
    <property type="entry name" value="Sigma70_r4"/>
    <property type="match status" value="1"/>
</dbReference>
<evidence type="ECO:0000313" key="9">
    <source>
        <dbReference type="Proteomes" id="UP001470023"/>
    </source>
</evidence>
<dbReference type="InterPro" id="IPR013325">
    <property type="entry name" value="RNA_pol_sigma_r2"/>
</dbReference>
<dbReference type="NCBIfam" id="TIGR02937">
    <property type="entry name" value="sigma70-ECF"/>
    <property type="match status" value="1"/>
</dbReference>
<sequence>MNVRTGPAPQESDPPDGVLAVRAAEGDEDAFAVLVRRHSRPLLTLAYYMLGNAQDAEDAVQDAFVSAWRRLPEYQHRAEFHTWMYRITVNRCLTMRRRRRPTFPLDAASEPAPDNDWNSPARAAEQDAAAAALACALGELEAGQRLCWILRELQGLPYEEIAHLTHSSEPTVRGRLFRARQLLKEAMAPWR</sequence>
<evidence type="ECO:0000256" key="4">
    <source>
        <dbReference type="ARBA" id="ARBA00023125"/>
    </source>
</evidence>
<comment type="similarity">
    <text evidence="1">Belongs to the sigma-70 factor family. ECF subfamily.</text>
</comment>
<comment type="caution">
    <text evidence="8">The sequence shown here is derived from an EMBL/GenBank/DDBJ whole genome shotgun (WGS) entry which is preliminary data.</text>
</comment>
<keyword evidence="2" id="KW-0805">Transcription regulation</keyword>
<dbReference type="EMBL" id="JBEPAZ010000074">
    <property type="protein sequence ID" value="MER6433902.1"/>
    <property type="molecule type" value="Genomic_DNA"/>
</dbReference>
<proteinExistence type="inferred from homology"/>
<evidence type="ECO:0000256" key="1">
    <source>
        <dbReference type="ARBA" id="ARBA00010641"/>
    </source>
</evidence>
<dbReference type="Proteomes" id="UP001470023">
    <property type="component" value="Unassembled WGS sequence"/>
</dbReference>
<keyword evidence="4" id="KW-0238">DNA-binding</keyword>
<evidence type="ECO:0000256" key="3">
    <source>
        <dbReference type="ARBA" id="ARBA00023082"/>
    </source>
</evidence>
<dbReference type="Pfam" id="PF08281">
    <property type="entry name" value="Sigma70_r4_2"/>
    <property type="match status" value="1"/>
</dbReference>
<dbReference type="SUPFAM" id="SSF88946">
    <property type="entry name" value="Sigma2 domain of RNA polymerase sigma factors"/>
    <property type="match status" value="1"/>
</dbReference>
<evidence type="ECO:0000259" key="6">
    <source>
        <dbReference type="Pfam" id="PF04542"/>
    </source>
</evidence>
<dbReference type="InterPro" id="IPR013324">
    <property type="entry name" value="RNA_pol_sigma_r3/r4-like"/>
</dbReference>
<dbReference type="InterPro" id="IPR036388">
    <property type="entry name" value="WH-like_DNA-bd_sf"/>
</dbReference>
<gene>
    <name evidence="8" type="ORF">ABT272_40310</name>
</gene>
<dbReference type="InterPro" id="IPR039425">
    <property type="entry name" value="RNA_pol_sigma-70-like"/>
</dbReference>
<keyword evidence="9" id="KW-1185">Reference proteome</keyword>
<dbReference type="Gene3D" id="1.10.1740.10">
    <property type="match status" value="1"/>
</dbReference>
<dbReference type="InterPro" id="IPR007627">
    <property type="entry name" value="RNA_pol_sigma70_r2"/>
</dbReference>
<evidence type="ECO:0000256" key="5">
    <source>
        <dbReference type="ARBA" id="ARBA00023163"/>
    </source>
</evidence>
<evidence type="ECO:0000256" key="2">
    <source>
        <dbReference type="ARBA" id="ARBA00023015"/>
    </source>
</evidence>
<dbReference type="PANTHER" id="PTHR43133">
    <property type="entry name" value="RNA POLYMERASE ECF-TYPE SIGMA FACTO"/>
    <property type="match status" value="1"/>
</dbReference>
<dbReference type="SUPFAM" id="SSF88659">
    <property type="entry name" value="Sigma3 and sigma4 domains of RNA polymerase sigma factors"/>
    <property type="match status" value="1"/>
</dbReference>
<reference evidence="8 9" key="1">
    <citation type="submission" date="2024-06" db="EMBL/GenBank/DDBJ databases">
        <title>The Natural Products Discovery Center: Release of the First 8490 Sequenced Strains for Exploring Actinobacteria Biosynthetic Diversity.</title>
        <authorList>
            <person name="Kalkreuter E."/>
            <person name="Kautsar S.A."/>
            <person name="Yang D."/>
            <person name="Bader C.D."/>
            <person name="Teijaro C.N."/>
            <person name="Fluegel L."/>
            <person name="Davis C.M."/>
            <person name="Simpson J.R."/>
            <person name="Lauterbach L."/>
            <person name="Steele A.D."/>
            <person name="Gui C."/>
            <person name="Meng S."/>
            <person name="Li G."/>
            <person name="Viehrig K."/>
            <person name="Ye F."/>
            <person name="Su P."/>
            <person name="Kiefer A.F."/>
            <person name="Nichols A."/>
            <person name="Cepeda A.J."/>
            <person name="Yan W."/>
            <person name="Fan B."/>
            <person name="Jiang Y."/>
            <person name="Adhikari A."/>
            <person name="Zheng C.-J."/>
            <person name="Schuster L."/>
            <person name="Cowan T.M."/>
            <person name="Smanski M.J."/>
            <person name="Chevrette M.G."/>
            <person name="De Carvalho L.P.S."/>
            <person name="Shen B."/>
        </authorList>
    </citation>
    <scope>NUCLEOTIDE SEQUENCE [LARGE SCALE GENOMIC DNA]</scope>
    <source>
        <strain evidence="8 9">NPDC001166</strain>
    </source>
</reference>
<dbReference type="Pfam" id="PF04542">
    <property type="entry name" value="Sigma70_r2"/>
    <property type="match status" value="1"/>
</dbReference>
<dbReference type="InterPro" id="IPR014284">
    <property type="entry name" value="RNA_pol_sigma-70_dom"/>
</dbReference>